<organism evidence="1 2">
    <name type="scientific">Salinadaptatus halalkaliphilus</name>
    <dbReference type="NCBI Taxonomy" id="2419781"/>
    <lineage>
        <taxon>Archaea</taxon>
        <taxon>Methanobacteriati</taxon>
        <taxon>Methanobacteriota</taxon>
        <taxon>Stenosarchaea group</taxon>
        <taxon>Halobacteria</taxon>
        <taxon>Halobacteriales</taxon>
        <taxon>Natrialbaceae</taxon>
        <taxon>Salinadaptatus</taxon>
    </lineage>
</organism>
<evidence type="ECO:0000313" key="1">
    <source>
        <dbReference type="EMBL" id="THE66489.1"/>
    </source>
</evidence>
<dbReference type="OrthoDB" id="953at2157"/>
<gene>
    <name evidence="1" type="ORF">D8Y22_01905</name>
</gene>
<protein>
    <submittedName>
        <fullName evidence="1">Uncharacterized protein</fullName>
    </submittedName>
</protein>
<proteinExistence type="predicted"/>
<dbReference type="Proteomes" id="UP000318864">
    <property type="component" value="Unassembled WGS sequence"/>
</dbReference>
<comment type="caution">
    <text evidence="1">The sequence shown here is derived from an EMBL/GenBank/DDBJ whole genome shotgun (WGS) entry which is preliminary data.</text>
</comment>
<dbReference type="EMBL" id="RBZW01000006">
    <property type="protein sequence ID" value="THE66489.1"/>
    <property type="molecule type" value="Genomic_DNA"/>
</dbReference>
<name>A0A4S3TQ25_9EURY</name>
<evidence type="ECO:0000313" key="2">
    <source>
        <dbReference type="Proteomes" id="UP000318864"/>
    </source>
</evidence>
<reference evidence="1 2" key="1">
    <citation type="submission" date="2018-10" db="EMBL/GenBank/DDBJ databases">
        <title>Natronolimnobius sp. XQ-INN 246 isolated from Inner Mongolia Autonomous Region of China.</title>
        <authorList>
            <person name="Xue Q."/>
        </authorList>
    </citation>
    <scope>NUCLEOTIDE SEQUENCE [LARGE SCALE GENOMIC DNA]</scope>
    <source>
        <strain evidence="1 2">XQ-INN 246</strain>
    </source>
</reference>
<accession>A0A4S3TQ25</accession>
<keyword evidence="2" id="KW-1185">Reference proteome</keyword>
<dbReference type="AlphaFoldDB" id="A0A4S3TQ25"/>
<sequence length="97" mass="10865">MESRKREYIEATERATFVVAAETNAGWKSVVARGELGHRNTVENLDRVTPPDRSVSDAEAELDIPFYHVFDEPSELLFTLARLRTTELTGIAEAADN</sequence>
<dbReference type="RefSeq" id="WP_141462955.1">
    <property type="nucleotide sequence ID" value="NZ_RBZW01000006.1"/>
</dbReference>